<name>A0AB39HJZ1_9VIBR</name>
<gene>
    <name evidence="2" type="ORF">AB0763_13805</name>
</gene>
<dbReference type="AlphaFoldDB" id="A0AB39HJZ1"/>
<dbReference type="InterPro" id="IPR011990">
    <property type="entry name" value="TPR-like_helical_dom_sf"/>
</dbReference>
<keyword evidence="1" id="KW-0732">Signal</keyword>
<evidence type="ECO:0000256" key="1">
    <source>
        <dbReference type="SAM" id="SignalP"/>
    </source>
</evidence>
<dbReference type="Pfam" id="PF14559">
    <property type="entry name" value="TPR_19"/>
    <property type="match status" value="1"/>
</dbReference>
<dbReference type="RefSeq" id="WP_306099769.1">
    <property type="nucleotide sequence ID" value="NZ_CP162602.1"/>
</dbReference>
<reference evidence="2" key="1">
    <citation type="submission" date="2024-07" db="EMBL/GenBank/DDBJ databases">
        <title>Genome Analysis of a Potential Novel Vibrio Species Secreting pH- and Thermo-stable Alginate Lyase and its Application in Producing Alginate Oligosaccharides.</title>
        <authorList>
            <person name="Huang H."/>
            <person name="Bao K."/>
        </authorList>
    </citation>
    <scope>NUCLEOTIDE SEQUENCE</scope>
    <source>
        <strain evidence="2">HB236076</strain>
        <plasmid evidence="2">p-HB236076</plasmid>
    </source>
</reference>
<protein>
    <submittedName>
        <fullName evidence="2">Tetratricopeptide repeat protein</fullName>
    </submittedName>
</protein>
<dbReference type="PROSITE" id="PS51257">
    <property type="entry name" value="PROKAR_LIPOPROTEIN"/>
    <property type="match status" value="1"/>
</dbReference>
<feature type="chain" id="PRO_5044254298" evidence="1">
    <location>
        <begin position="24"/>
        <end position="237"/>
    </location>
</feature>
<evidence type="ECO:0000313" key="2">
    <source>
        <dbReference type="EMBL" id="XDK26855.1"/>
    </source>
</evidence>
<dbReference type="Gene3D" id="1.25.40.10">
    <property type="entry name" value="Tetratricopeptide repeat domain"/>
    <property type="match status" value="2"/>
</dbReference>
<dbReference type="SUPFAM" id="SSF48452">
    <property type="entry name" value="TPR-like"/>
    <property type="match status" value="1"/>
</dbReference>
<dbReference type="EMBL" id="CP162602">
    <property type="protein sequence ID" value="XDK26855.1"/>
    <property type="molecule type" value="Genomic_DNA"/>
</dbReference>
<organism evidence="2">
    <name type="scientific">Vibrio sp. HB236076</name>
    <dbReference type="NCBI Taxonomy" id="3232307"/>
    <lineage>
        <taxon>Bacteria</taxon>
        <taxon>Pseudomonadati</taxon>
        <taxon>Pseudomonadota</taxon>
        <taxon>Gammaproteobacteria</taxon>
        <taxon>Vibrionales</taxon>
        <taxon>Vibrionaceae</taxon>
        <taxon>Vibrio</taxon>
    </lineage>
</organism>
<feature type="signal peptide" evidence="1">
    <location>
        <begin position="1"/>
        <end position="23"/>
    </location>
</feature>
<proteinExistence type="predicted"/>
<keyword evidence="2" id="KW-0614">Plasmid</keyword>
<dbReference type="KEGG" id="vih:AB0763_13805"/>
<sequence length="237" mass="26531">MMLVKTISIALLALSLTACQSTARSEAQQTADMKKVDNNQGLIAHYKQKLEQNRDDQQAMEQISYAYFAEGDIESADFYSQHLIEQGVYSASLWQLRGQIEQRKGNASAAIEAYLNANKLGNDSGKLHNLMGIAYTENNQFDLAEQAFKTARLSGYNDLAIKTNLSVLYIAQKQYHKAISILVPLTKQYPKNQKVAANLAIAFIRSGQIEQANEVLHTDYSYGELIQIESQLRNQTS</sequence>
<accession>A0AB39HJZ1</accession>
<geneLocation type="plasmid" evidence="2">
    <name>p-HB236076</name>
</geneLocation>